<evidence type="ECO:0000256" key="1">
    <source>
        <dbReference type="ARBA" id="ARBA00022723"/>
    </source>
</evidence>
<feature type="compositionally biased region" description="Basic and acidic residues" evidence="5">
    <location>
        <begin position="178"/>
        <end position="209"/>
    </location>
</feature>
<evidence type="ECO:0000313" key="8">
    <source>
        <dbReference type="Proteomes" id="UP001301769"/>
    </source>
</evidence>
<evidence type="ECO:0000259" key="6">
    <source>
        <dbReference type="PROSITE" id="PS51501"/>
    </source>
</evidence>
<evidence type="ECO:0000256" key="2">
    <source>
        <dbReference type="ARBA" id="ARBA00022771"/>
    </source>
</evidence>
<dbReference type="PANTHER" id="PTHR20922:SF13">
    <property type="entry name" value="DNL-TYPE ZINC FINGER PROTEIN"/>
    <property type="match status" value="1"/>
</dbReference>
<keyword evidence="2 4" id="KW-0863">Zinc-finger</keyword>
<feature type="region of interest" description="Disordered" evidence="5">
    <location>
        <begin position="178"/>
        <end position="228"/>
    </location>
</feature>
<proteinExistence type="predicted"/>
<feature type="compositionally biased region" description="Low complexity" evidence="5">
    <location>
        <begin position="19"/>
        <end position="41"/>
    </location>
</feature>
<dbReference type="PROSITE" id="PS51501">
    <property type="entry name" value="ZF_DNL"/>
    <property type="match status" value="1"/>
</dbReference>
<dbReference type="InterPro" id="IPR024158">
    <property type="entry name" value="Mt_import_TIM15"/>
</dbReference>
<feature type="region of interest" description="Disordered" evidence="5">
    <location>
        <begin position="17"/>
        <end position="92"/>
    </location>
</feature>
<dbReference type="GO" id="GO:0051087">
    <property type="term" value="F:protein-folding chaperone binding"/>
    <property type="evidence" value="ECO:0007669"/>
    <property type="project" value="TreeGrafter"/>
</dbReference>
<evidence type="ECO:0000313" key="7">
    <source>
        <dbReference type="EMBL" id="KAK4216973.1"/>
    </source>
</evidence>
<dbReference type="AlphaFoldDB" id="A0AAN6YEE1"/>
<dbReference type="GO" id="GO:0008270">
    <property type="term" value="F:zinc ion binding"/>
    <property type="evidence" value="ECO:0007669"/>
    <property type="project" value="UniProtKB-KW"/>
</dbReference>
<keyword evidence="8" id="KW-1185">Reference proteome</keyword>
<evidence type="ECO:0000256" key="4">
    <source>
        <dbReference type="PROSITE-ProRule" id="PRU00834"/>
    </source>
</evidence>
<comment type="caution">
    <text evidence="7">The sequence shown here is derived from an EMBL/GenBank/DDBJ whole genome shotgun (WGS) entry which is preliminary data.</text>
</comment>
<dbReference type="Proteomes" id="UP001301769">
    <property type="component" value="Unassembled WGS sequence"/>
</dbReference>
<reference evidence="7" key="2">
    <citation type="submission" date="2023-05" db="EMBL/GenBank/DDBJ databases">
        <authorList>
            <consortium name="Lawrence Berkeley National Laboratory"/>
            <person name="Steindorff A."/>
            <person name="Hensen N."/>
            <person name="Bonometti L."/>
            <person name="Westerberg I."/>
            <person name="Brannstrom I.O."/>
            <person name="Guillou S."/>
            <person name="Cros-Aarteil S."/>
            <person name="Calhoun S."/>
            <person name="Haridas S."/>
            <person name="Kuo A."/>
            <person name="Mondo S."/>
            <person name="Pangilinan J."/>
            <person name="Riley R."/>
            <person name="Labutti K."/>
            <person name="Andreopoulos B."/>
            <person name="Lipzen A."/>
            <person name="Chen C."/>
            <person name="Yanf M."/>
            <person name="Daum C."/>
            <person name="Ng V."/>
            <person name="Clum A."/>
            <person name="Ohm R."/>
            <person name="Martin F."/>
            <person name="Silar P."/>
            <person name="Natvig D."/>
            <person name="Lalanne C."/>
            <person name="Gautier V."/>
            <person name="Ament-Velasquez S.L."/>
            <person name="Kruys A."/>
            <person name="Hutchinson M.I."/>
            <person name="Powell A.J."/>
            <person name="Barry K."/>
            <person name="Miller A.N."/>
            <person name="Grigoriev I.V."/>
            <person name="Debuchy R."/>
            <person name="Gladieux P."/>
            <person name="Thoren M.H."/>
            <person name="Johannesson H."/>
        </authorList>
    </citation>
    <scope>NUCLEOTIDE SEQUENCE</scope>
    <source>
        <strain evidence="7">PSN293</strain>
    </source>
</reference>
<dbReference type="GO" id="GO:0005739">
    <property type="term" value="C:mitochondrion"/>
    <property type="evidence" value="ECO:0007669"/>
    <property type="project" value="TreeGrafter"/>
</dbReference>
<keyword evidence="3" id="KW-0862">Zinc</keyword>
<dbReference type="InterPro" id="IPR007853">
    <property type="entry name" value="Znf_DNL-typ"/>
</dbReference>
<dbReference type="PANTHER" id="PTHR20922">
    <property type="entry name" value="DNL-TYPE ZINC FINGER PROTEIN"/>
    <property type="match status" value="1"/>
</dbReference>
<dbReference type="GO" id="GO:0030150">
    <property type="term" value="P:protein import into mitochondrial matrix"/>
    <property type="evidence" value="ECO:0007669"/>
    <property type="project" value="TreeGrafter"/>
</dbReference>
<gene>
    <name evidence="7" type="ORF">QBC37DRAFT_67474</name>
</gene>
<protein>
    <submittedName>
        <fullName evidence="7">DNL zinc finger-domain-containing protein</fullName>
    </submittedName>
</protein>
<name>A0AAN6YEE1_9PEZI</name>
<keyword evidence="1" id="KW-0479">Metal-binding</keyword>
<dbReference type="GO" id="GO:0006457">
    <property type="term" value="P:protein folding"/>
    <property type="evidence" value="ECO:0007669"/>
    <property type="project" value="TreeGrafter"/>
</dbReference>
<dbReference type="Pfam" id="PF05180">
    <property type="entry name" value="zf-DNL"/>
    <property type="match status" value="1"/>
</dbReference>
<accession>A0AAN6YEE1</accession>
<organism evidence="7 8">
    <name type="scientific">Rhypophila decipiens</name>
    <dbReference type="NCBI Taxonomy" id="261697"/>
    <lineage>
        <taxon>Eukaryota</taxon>
        <taxon>Fungi</taxon>
        <taxon>Dikarya</taxon>
        <taxon>Ascomycota</taxon>
        <taxon>Pezizomycotina</taxon>
        <taxon>Sordariomycetes</taxon>
        <taxon>Sordariomycetidae</taxon>
        <taxon>Sordariales</taxon>
        <taxon>Naviculisporaceae</taxon>
        <taxon>Rhypophila</taxon>
    </lineage>
</organism>
<evidence type="ECO:0000256" key="5">
    <source>
        <dbReference type="SAM" id="MobiDB-lite"/>
    </source>
</evidence>
<feature type="compositionally biased region" description="Polar residues" evidence="5">
    <location>
        <begin position="54"/>
        <end position="78"/>
    </location>
</feature>
<reference evidence="7" key="1">
    <citation type="journal article" date="2023" name="Mol. Phylogenet. Evol.">
        <title>Genome-scale phylogeny and comparative genomics of the fungal order Sordariales.</title>
        <authorList>
            <person name="Hensen N."/>
            <person name="Bonometti L."/>
            <person name="Westerberg I."/>
            <person name="Brannstrom I.O."/>
            <person name="Guillou S."/>
            <person name="Cros-Aarteil S."/>
            <person name="Calhoun S."/>
            <person name="Haridas S."/>
            <person name="Kuo A."/>
            <person name="Mondo S."/>
            <person name="Pangilinan J."/>
            <person name="Riley R."/>
            <person name="LaButti K."/>
            <person name="Andreopoulos B."/>
            <person name="Lipzen A."/>
            <person name="Chen C."/>
            <person name="Yan M."/>
            <person name="Daum C."/>
            <person name="Ng V."/>
            <person name="Clum A."/>
            <person name="Steindorff A."/>
            <person name="Ohm R.A."/>
            <person name="Martin F."/>
            <person name="Silar P."/>
            <person name="Natvig D.O."/>
            <person name="Lalanne C."/>
            <person name="Gautier V."/>
            <person name="Ament-Velasquez S.L."/>
            <person name="Kruys A."/>
            <person name="Hutchinson M.I."/>
            <person name="Powell A.J."/>
            <person name="Barry K."/>
            <person name="Miller A.N."/>
            <person name="Grigoriev I.V."/>
            <person name="Debuchy R."/>
            <person name="Gladieux P."/>
            <person name="Hiltunen Thoren M."/>
            <person name="Johannesson H."/>
        </authorList>
    </citation>
    <scope>NUCLEOTIDE SEQUENCE</scope>
    <source>
        <strain evidence="7">PSN293</strain>
    </source>
</reference>
<feature type="compositionally biased region" description="Basic and acidic residues" evidence="5">
    <location>
        <begin position="79"/>
        <end position="91"/>
    </location>
</feature>
<evidence type="ECO:0000256" key="3">
    <source>
        <dbReference type="ARBA" id="ARBA00022833"/>
    </source>
</evidence>
<feature type="domain" description="DNL-type" evidence="6">
    <location>
        <begin position="86"/>
        <end position="181"/>
    </location>
</feature>
<dbReference type="GO" id="GO:0050821">
    <property type="term" value="P:protein stabilization"/>
    <property type="evidence" value="ECO:0007669"/>
    <property type="project" value="TreeGrafter"/>
</dbReference>
<sequence length="228" mass="25632">MASHRAALTMLTAAQPAKATLTRSTTSLRLLSRRTSTATTRPFHRPTISIISPLKQQQQQFRPLTSSHPRPQNNQQTAEDQKTRPSDRPSYELRFTCKPCGHRSSHTISKQGYHHGSVLISCPSCRNRHIISDHLKIFGDKAVTIEDILREKGQLVKKGTLGEDEDVEFWEDGTITERHADLGQEEKDRLEKYKRDKEAGLTGDLEGRAPGETFGVVKPPQKGKLEDS</sequence>
<dbReference type="EMBL" id="MU858063">
    <property type="protein sequence ID" value="KAK4216973.1"/>
    <property type="molecule type" value="Genomic_DNA"/>
</dbReference>